<sequence length="155" mass="17892">MASHNLCQIHTGLQHEIIYSTQANGLPLDSPTLADKLKESGYSTHMVGKWHLGFYKHEYMPHYRGFDTFYGMLLGHGDHFTHSTGRRRNVFLDLRFNDEPIRNETGHYSTHLFTQKSIDVIKAHDKSKILGTIDFMHYGHDSFEMAPPPFISDGW</sequence>
<dbReference type="PANTHER" id="PTHR10342:SF274">
    <property type="entry name" value="ARYLSULFATASE B"/>
    <property type="match status" value="1"/>
</dbReference>
<keyword evidence="3" id="KW-0479">Metal-binding</keyword>
<dbReference type="Proteomes" id="UP000762676">
    <property type="component" value="Unassembled WGS sequence"/>
</dbReference>
<keyword evidence="9" id="KW-1185">Reference proteome</keyword>
<protein>
    <submittedName>
        <fullName evidence="8">Sulfatase 1</fullName>
    </submittedName>
</protein>
<keyword evidence="4" id="KW-0378">Hydrolase</keyword>
<dbReference type="GO" id="GO:0008484">
    <property type="term" value="F:sulfuric ester hydrolase activity"/>
    <property type="evidence" value="ECO:0007669"/>
    <property type="project" value="InterPro"/>
</dbReference>
<evidence type="ECO:0000256" key="6">
    <source>
        <dbReference type="ARBA" id="ARBA00023180"/>
    </source>
</evidence>
<dbReference type="PROSITE" id="PS00149">
    <property type="entry name" value="SULFATASE_2"/>
    <property type="match status" value="1"/>
</dbReference>
<dbReference type="InterPro" id="IPR047115">
    <property type="entry name" value="ARSB"/>
</dbReference>
<keyword evidence="5" id="KW-0106">Calcium</keyword>
<feature type="domain" description="Sulfatase N-terminal" evidence="7">
    <location>
        <begin position="11"/>
        <end position="129"/>
    </location>
</feature>
<evidence type="ECO:0000313" key="9">
    <source>
        <dbReference type="Proteomes" id="UP000762676"/>
    </source>
</evidence>
<dbReference type="InterPro" id="IPR000917">
    <property type="entry name" value="Sulfatase_N"/>
</dbReference>
<organism evidence="8 9">
    <name type="scientific">Elysia marginata</name>
    <dbReference type="NCBI Taxonomy" id="1093978"/>
    <lineage>
        <taxon>Eukaryota</taxon>
        <taxon>Metazoa</taxon>
        <taxon>Spiralia</taxon>
        <taxon>Lophotrochozoa</taxon>
        <taxon>Mollusca</taxon>
        <taxon>Gastropoda</taxon>
        <taxon>Heterobranchia</taxon>
        <taxon>Euthyneura</taxon>
        <taxon>Panpulmonata</taxon>
        <taxon>Sacoglossa</taxon>
        <taxon>Placobranchoidea</taxon>
        <taxon>Plakobranchidae</taxon>
        <taxon>Elysia</taxon>
    </lineage>
</organism>
<dbReference type="PANTHER" id="PTHR10342">
    <property type="entry name" value="ARYLSULFATASE"/>
    <property type="match status" value="1"/>
</dbReference>
<evidence type="ECO:0000256" key="3">
    <source>
        <dbReference type="ARBA" id="ARBA00022723"/>
    </source>
</evidence>
<dbReference type="GO" id="GO:0046872">
    <property type="term" value="F:metal ion binding"/>
    <property type="evidence" value="ECO:0007669"/>
    <property type="project" value="UniProtKB-KW"/>
</dbReference>
<gene>
    <name evidence="8" type="ORF">ElyMa_001238200</name>
</gene>
<evidence type="ECO:0000259" key="7">
    <source>
        <dbReference type="Pfam" id="PF00884"/>
    </source>
</evidence>
<evidence type="ECO:0000256" key="4">
    <source>
        <dbReference type="ARBA" id="ARBA00022801"/>
    </source>
</evidence>
<dbReference type="InterPro" id="IPR024607">
    <property type="entry name" value="Sulfatase_CS"/>
</dbReference>
<dbReference type="InterPro" id="IPR017850">
    <property type="entry name" value="Alkaline_phosphatase_core_sf"/>
</dbReference>
<comment type="similarity">
    <text evidence="2">Belongs to the sulfatase family.</text>
</comment>
<comment type="caution">
    <text evidence="8">The sequence shown here is derived from an EMBL/GenBank/DDBJ whole genome shotgun (WGS) entry which is preliminary data.</text>
</comment>
<dbReference type="AlphaFoldDB" id="A0AAV4I960"/>
<reference evidence="8 9" key="1">
    <citation type="journal article" date="2021" name="Elife">
        <title>Chloroplast acquisition without the gene transfer in kleptoplastic sea slugs, Plakobranchus ocellatus.</title>
        <authorList>
            <person name="Maeda T."/>
            <person name="Takahashi S."/>
            <person name="Yoshida T."/>
            <person name="Shimamura S."/>
            <person name="Takaki Y."/>
            <person name="Nagai Y."/>
            <person name="Toyoda A."/>
            <person name="Suzuki Y."/>
            <person name="Arimoto A."/>
            <person name="Ishii H."/>
            <person name="Satoh N."/>
            <person name="Nishiyama T."/>
            <person name="Hasebe M."/>
            <person name="Maruyama T."/>
            <person name="Minagawa J."/>
            <person name="Obokata J."/>
            <person name="Shigenobu S."/>
        </authorList>
    </citation>
    <scope>NUCLEOTIDE SEQUENCE [LARGE SCALE GENOMIC DNA]</scope>
</reference>
<comment type="cofactor">
    <cofactor evidence="1">
        <name>Ca(2+)</name>
        <dbReference type="ChEBI" id="CHEBI:29108"/>
    </cofactor>
</comment>
<proteinExistence type="inferred from homology"/>
<dbReference type="Gene3D" id="3.40.720.10">
    <property type="entry name" value="Alkaline Phosphatase, subunit A"/>
    <property type="match status" value="1"/>
</dbReference>
<dbReference type="SUPFAM" id="SSF53649">
    <property type="entry name" value="Alkaline phosphatase-like"/>
    <property type="match status" value="1"/>
</dbReference>
<evidence type="ECO:0000256" key="5">
    <source>
        <dbReference type="ARBA" id="ARBA00022837"/>
    </source>
</evidence>
<dbReference type="Pfam" id="PF00884">
    <property type="entry name" value="Sulfatase"/>
    <property type="match status" value="1"/>
</dbReference>
<evidence type="ECO:0000256" key="2">
    <source>
        <dbReference type="ARBA" id="ARBA00008779"/>
    </source>
</evidence>
<name>A0AAV4I960_9GAST</name>
<accession>A0AAV4I960</accession>
<evidence type="ECO:0000256" key="1">
    <source>
        <dbReference type="ARBA" id="ARBA00001913"/>
    </source>
</evidence>
<dbReference type="EMBL" id="BMAT01002441">
    <property type="protein sequence ID" value="GFS06974.1"/>
    <property type="molecule type" value="Genomic_DNA"/>
</dbReference>
<keyword evidence="6" id="KW-0325">Glycoprotein</keyword>
<evidence type="ECO:0000313" key="8">
    <source>
        <dbReference type="EMBL" id="GFS06974.1"/>
    </source>
</evidence>